<protein>
    <submittedName>
        <fullName evidence="1">Uncharacterized protein</fullName>
    </submittedName>
</protein>
<reference evidence="1 2" key="1">
    <citation type="submission" date="2020-09" db="EMBL/GenBank/DDBJ databases">
        <title>Marinomonas sp. nov., isolated from the cysticercosis algae of Qingdao, China.</title>
        <authorList>
            <person name="Sun X."/>
        </authorList>
    </citation>
    <scope>NUCLEOTIDE SEQUENCE [LARGE SCALE GENOMIC DNA]</scope>
    <source>
        <strain evidence="1 2">SM2066</strain>
    </source>
</reference>
<evidence type="ECO:0000313" key="2">
    <source>
        <dbReference type="Proteomes" id="UP000604161"/>
    </source>
</evidence>
<organism evidence="1 2">
    <name type="scientific">Marinomonas colpomeniae</name>
    <dbReference type="NCBI Taxonomy" id="2774408"/>
    <lineage>
        <taxon>Bacteria</taxon>
        <taxon>Pseudomonadati</taxon>
        <taxon>Pseudomonadota</taxon>
        <taxon>Gammaproteobacteria</taxon>
        <taxon>Oceanospirillales</taxon>
        <taxon>Oceanospirillaceae</taxon>
        <taxon>Marinomonas</taxon>
    </lineage>
</organism>
<proteinExistence type="predicted"/>
<sequence length="334" mass="37693">MGWKGTIRSAGAEANIAERDEKIRQNELKEQHEKYDAMSVLEQAAYDVDVYENYIDVIQSMHKECGAKINWRSIQTSPKPEEPIKAREHEQKALLEVNNYKPNLIDRFLNRVEKKKAILLKVVEDAITLDQKAHEYQLPAWNREVETWQENVDLAKALLNSEEKAKLETIEALQPFTEMSNLGSEFSVSTKTNGLLEVTVKVNGAIIVPSKLKGLLKSGKLSVKKLPNTKFNEIYRDYVCSVALRVANELFSILPDKLIVVTAVDGVLNTETEALEDATILSIAMSRKVMAKLKLKTLEPSTAISDFVHNMSFKKTKGFEEVESIDVESLDLKA</sequence>
<dbReference type="Proteomes" id="UP000604161">
    <property type="component" value="Unassembled WGS sequence"/>
</dbReference>
<comment type="caution">
    <text evidence="1">The sequence shown here is derived from an EMBL/GenBank/DDBJ whole genome shotgun (WGS) entry which is preliminary data.</text>
</comment>
<dbReference type="EMBL" id="JACYFC010000001">
    <property type="protein sequence ID" value="MBD5770072.1"/>
    <property type="molecule type" value="Genomic_DNA"/>
</dbReference>
<keyword evidence="2" id="KW-1185">Reference proteome</keyword>
<gene>
    <name evidence="1" type="ORF">IF202_03340</name>
</gene>
<accession>A0ABR8NYB0</accession>
<evidence type="ECO:0000313" key="1">
    <source>
        <dbReference type="EMBL" id="MBD5770072.1"/>
    </source>
</evidence>
<name>A0ABR8NYB0_9GAMM</name>
<dbReference type="RefSeq" id="WP_191593437.1">
    <property type="nucleotide sequence ID" value="NZ_JACYFC010000001.1"/>
</dbReference>